<proteinExistence type="predicted"/>
<dbReference type="Proteomes" id="UP001158576">
    <property type="component" value="Chromosome XSR"/>
</dbReference>
<reference evidence="2 3" key="1">
    <citation type="submission" date="2021-04" db="EMBL/GenBank/DDBJ databases">
        <authorList>
            <person name="Bliznina A."/>
        </authorList>
    </citation>
    <scope>NUCLEOTIDE SEQUENCE [LARGE SCALE GENOMIC DNA]</scope>
</reference>
<evidence type="ECO:0000313" key="3">
    <source>
        <dbReference type="Proteomes" id="UP001158576"/>
    </source>
</evidence>
<accession>A0ABN7SHK5</accession>
<organism evidence="2 3">
    <name type="scientific">Oikopleura dioica</name>
    <name type="common">Tunicate</name>
    <dbReference type="NCBI Taxonomy" id="34765"/>
    <lineage>
        <taxon>Eukaryota</taxon>
        <taxon>Metazoa</taxon>
        <taxon>Chordata</taxon>
        <taxon>Tunicata</taxon>
        <taxon>Appendicularia</taxon>
        <taxon>Copelata</taxon>
        <taxon>Oikopleuridae</taxon>
        <taxon>Oikopleura</taxon>
    </lineage>
</organism>
<protein>
    <submittedName>
        <fullName evidence="2">Oidioi.mRNA.OKI2018_I69.XSR.g14103.t1.cds</fullName>
    </submittedName>
</protein>
<evidence type="ECO:0000256" key="1">
    <source>
        <dbReference type="SAM" id="MobiDB-lite"/>
    </source>
</evidence>
<evidence type="ECO:0000313" key="2">
    <source>
        <dbReference type="EMBL" id="CAG5095253.1"/>
    </source>
</evidence>
<sequence>MAFDRFPGPGFGLERRPPPRRFTPPGPHDHEDFVIKQQLKAGKLFQQDSCALCLFFEETNTAAFTCDKDGGGRKFYCAKHVKKIPEHNREHKNYHAPMTIYPHPTMKRKEFDDILDKNIDDTELLADCMIEELNIHKAAMIKSVHDRAKAMREHWARAMLIQEGVVKASSERNSEERKKRIMAVQQRYDLIKQPLEDFRSGKLTDEFDFKRAALKTIDYIQKCKIAHPLSTEVGIAPGGKYYDAFGPTPMLFSWAKVDAINCHWRDLSAAKLVYVEPNEMPKWNLRDFPVITVEHPDRAKLGVAMIAAISLRARVLIECGFIRPYENMDQIRELAQKSAANQKTLAVIYRNDTDDSLHRMALRYLSPTFKDTRETLALQIFFELIDEEMNVKDVVSLIREEFRAPGLEYQLRKNYRGITLNTFIIFPQDELELKFIKKALDSDPYLFKRDGVAKVEVKSKSNFILTDLDDPNNPPVIITEQRLKDKNFLECPDDLQVSMAMPAMVIECWFDLAHPTGGEKNYDPIIKQMLIMSSLHEIRLEVNQMTKPLKISLEKPCDYERMPWVWLCAAKVRGKSIEEELDAMWKKRIYGFAAIDEERADCLDRREYDSYSSSEYSDY</sequence>
<feature type="region of interest" description="Disordered" evidence="1">
    <location>
        <begin position="1"/>
        <end position="31"/>
    </location>
</feature>
<gene>
    <name evidence="2" type="ORF">OKIOD_LOCUS5661</name>
</gene>
<keyword evidence="3" id="KW-1185">Reference proteome</keyword>
<dbReference type="EMBL" id="OU015569">
    <property type="protein sequence ID" value="CAG5095253.1"/>
    <property type="molecule type" value="Genomic_DNA"/>
</dbReference>
<name>A0ABN7SHK5_OIKDI</name>